<keyword evidence="3" id="KW-1185">Reference proteome</keyword>
<accession>A0ABP6B1S6</accession>
<proteinExistence type="predicted"/>
<comment type="caution">
    <text evidence="2">The sequence shown here is derived from an EMBL/GenBank/DDBJ whole genome shotgun (WGS) entry which is preliminary data.</text>
</comment>
<protein>
    <submittedName>
        <fullName evidence="2">Uncharacterized protein</fullName>
    </submittedName>
</protein>
<name>A0ABP6B1S6_9ACTN</name>
<keyword evidence="1" id="KW-0472">Membrane</keyword>
<keyword evidence="1" id="KW-0812">Transmembrane</keyword>
<reference evidence="3" key="1">
    <citation type="journal article" date="2019" name="Int. J. Syst. Evol. Microbiol.">
        <title>The Global Catalogue of Microorganisms (GCM) 10K type strain sequencing project: providing services to taxonomists for standard genome sequencing and annotation.</title>
        <authorList>
            <consortium name="The Broad Institute Genomics Platform"/>
            <consortium name="The Broad Institute Genome Sequencing Center for Infectious Disease"/>
            <person name="Wu L."/>
            <person name="Ma J."/>
        </authorList>
    </citation>
    <scope>NUCLEOTIDE SEQUENCE [LARGE SCALE GENOMIC DNA]</scope>
    <source>
        <strain evidence="3">JCM 3367</strain>
    </source>
</reference>
<evidence type="ECO:0000313" key="2">
    <source>
        <dbReference type="EMBL" id="GAA2532516.1"/>
    </source>
</evidence>
<organism evidence="2 3">
    <name type="scientific">Pilimelia columellifera subsp. columellifera</name>
    <dbReference type="NCBI Taxonomy" id="706583"/>
    <lineage>
        <taxon>Bacteria</taxon>
        <taxon>Bacillati</taxon>
        <taxon>Actinomycetota</taxon>
        <taxon>Actinomycetes</taxon>
        <taxon>Micromonosporales</taxon>
        <taxon>Micromonosporaceae</taxon>
        <taxon>Pilimelia</taxon>
    </lineage>
</organism>
<gene>
    <name evidence="2" type="ORF">GCM10010201_35000</name>
</gene>
<evidence type="ECO:0000313" key="3">
    <source>
        <dbReference type="Proteomes" id="UP001499978"/>
    </source>
</evidence>
<keyword evidence="1" id="KW-1133">Transmembrane helix</keyword>
<dbReference type="EMBL" id="BAAARY010000034">
    <property type="protein sequence ID" value="GAA2532516.1"/>
    <property type="molecule type" value="Genomic_DNA"/>
</dbReference>
<sequence>MHYECVLVLSRSGSGQWTHWRVGRRRLAWMPGSRILRETLAAGEASFIIAVPLIAWWLVQWACVLLATLAAWPWRMASGRWPVVAYPLNVPDHHGTLICWVAR</sequence>
<dbReference type="Proteomes" id="UP001499978">
    <property type="component" value="Unassembled WGS sequence"/>
</dbReference>
<evidence type="ECO:0000256" key="1">
    <source>
        <dbReference type="SAM" id="Phobius"/>
    </source>
</evidence>
<feature type="transmembrane region" description="Helical" evidence="1">
    <location>
        <begin position="47"/>
        <end position="72"/>
    </location>
</feature>